<evidence type="ECO:0000256" key="1">
    <source>
        <dbReference type="SAM" id="MobiDB-lite"/>
    </source>
</evidence>
<dbReference type="Proteomes" id="UP000266743">
    <property type="component" value="Chromosome 6"/>
</dbReference>
<evidence type="ECO:0000313" key="2">
    <source>
        <dbReference type="EMBL" id="RHW71883.1"/>
    </source>
</evidence>
<sequence length="1079" mass="115669">MPVRQKYPPVGCNMNDTGYPFRGDYKLQPALNHGHAGAIRKENTTLMLRITGSNLAIEKLQPSKGQKLQCELSIDDGIPKSINFPSGCGVVPVPADGHEYNLTAIVHGAGVKHYCKMSLNGTEGKGIFRLRAPSDSFAAENIRLCADGDVIYPSGGWYAIPIQAKECSLEFVGRQASRLVSTQPLFHAVAESSTVMIQCTAGTTDNAVIYCSGSGESINVVQDRPVRLSLASGPFTLLLPRTTPGAAQVRPSHVPNTPLQPPPSDSSVHRVPEVETSTIDSPEGPNTPPIFVTTADGFMIELTGDNGTSAAGYGRVQLPLPDRMTHRVQIKVSDMTGRIYLRQTAVVPSTQPPPLTFSITKDAAGAHMVKGSTLSQISIDNQPVVSGAVGASITDNARHVVTVREGSASAVFEVVAQPSAAAGPVAVRQEPQPAAPSGGTPLNSETWVNELAKALQCTDINDCRQGVQNIIPRSPEATVILGFVSQNLFKVAPTISFSREGDSVSDIQCPGHTITASINNGAPCTLSGVASIQVPSGHKVTLSALSPSTGRVVASCCAHYPPATQKNLDEHLVARLLELFQRCSLNPEAVLAELQNITQPQSAVGQQLVSYLIGCFRRLLECFQRPINLFAGDTLPNVQLLAYVDDQIPKELTVASPVTVSCANTNVRVSAREPPAAALATRGGVIHKLVEAYRENAPTELMAQLMVISPTDPDERALVDLLSRVLKDYEAKLKRERDNVISSTAADYLQFSCDGVTMENIRTSNPCQLSFEVDGTGFVALEQGGQIPQGYSFPAGSTHCVHVIARDTASGALRAEAYITLKGTKCGPSTMSAPQNEALFLDASVMVVMEEIHLRLLCPPTLSLKCEVDGGGDVVGTKSSEFMARMNASSMHNVNVHLIDEVGNVVFRQRLAVPPIAMVQWALRLDSNSLYVDSTTASCTSFLTSSLNRCPEKELNGPLQLDCSGPQTVVLRKYTLGAVQGRTCVGEMYMMIPPFVDATHLKDLAQIYREASQLQSDELQRRLNEVRAQVPMGLMKDLITVLMENTAGAFNASIRSVGPDRGPRVHFRISGDETKLLSD</sequence>
<accession>A0A3L6L5F5</accession>
<feature type="region of interest" description="Disordered" evidence="1">
    <location>
        <begin position="245"/>
        <end position="287"/>
    </location>
</feature>
<name>A0A3L6L5F5_9TRYP</name>
<proteinExistence type="predicted"/>
<organism evidence="2">
    <name type="scientific">Trypanosoma brucei equiperdum</name>
    <dbReference type="NCBI Taxonomy" id="630700"/>
    <lineage>
        <taxon>Eukaryota</taxon>
        <taxon>Discoba</taxon>
        <taxon>Euglenozoa</taxon>
        <taxon>Kinetoplastea</taxon>
        <taxon>Metakinetoplastina</taxon>
        <taxon>Trypanosomatida</taxon>
        <taxon>Trypanosomatidae</taxon>
        <taxon>Trypanosoma</taxon>
    </lineage>
</organism>
<dbReference type="AlphaFoldDB" id="A0A3L6L5F5"/>
<gene>
    <name evidence="2" type="ORF">DPX39_060035400</name>
</gene>
<protein>
    <submittedName>
        <fullName evidence="2">Uncharacterized protein</fullName>
    </submittedName>
</protein>
<dbReference type="EMBL" id="QSBY01000006">
    <property type="protein sequence ID" value="RHW71883.1"/>
    <property type="molecule type" value="Genomic_DNA"/>
</dbReference>
<reference evidence="2" key="1">
    <citation type="submission" date="2018-09" db="EMBL/GenBank/DDBJ databases">
        <title>whole genome sequence of T. equiperdum IVM-t1 strain.</title>
        <authorList>
            <person name="Suganuma K."/>
        </authorList>
    </citation>
    <scope>NUCLEOTIDE SEQUENCE [LARGE SCALE GENOMIC DNA]</scope>
    <source>
        <strain evidence="2">IVM-t1</strain>
    </source>
</reference>
<comment type="caution">
    <text evidence="2">The sequence shown here is derived from an EMBL/GenBank/DDBJ whole genome shotgun (WGS) entry which is preliminary data.</text>
</comment>